<comment type="caution">
    <text evidence="1">The sequence shown here is derived from an EMBL/GenBank/DDBJ whole genome shotgun (WGS) entry which is preliminary data.</text>
</comment>
<evidence type="ECO:0000313" key="2">
    <source>
        <dbReference type="EMBL" id="CAL5989968.1"/>
    </source>
</evidence>
<dbReference type="EMBL" id="CAXDID020000024">
    <property type="protein sequence ID" value="CAL5989968.1"/>
    <property type="molecule type" value="Genomic_DNA"/>
</dbReference>
<reference evidence="1" key="1">
    <citation type="submission" date="2023-06" db="EMBL/GenBank/DDBJ databases">
        <authorList>
            <person name="Kurt Z."/>
        </authorList>
    </citation>
    <scope>NUCLEOTIDE SEQUENCE</scope>
</reference>
<organism evidence="1">
    <name type="scientific">Hexamita inflata</name>
    <dbReference type="NCBI Taxonomy" id="28002"/>
    <lineage>
        <taxon>Eukaryota</taxon>
        <taxon>Metamonada</taxon>
        <taxon>Diplomonadida</taxon>
        <taxon>Hexamitidae</taxon>
        <taxon>Hexamitinae</taxon>
        <taxon>Hexamita</taxon>
    </lineage>
</organism>
<proteinExistence type="predicted"/>
<reference evidence="2 3" key="2">
    <citation type="submission" date="2024-07" db="EMBL/GenBank/DDBJ databases">
        <authorList>
            <person name="Akdeniz Z."/>
        </authorList>
    </citation>
    <scope>NUCLEOTIDE SEQUENCE [LARGE SCALE GENOMIC DNA]</scope>
</reference>
<name>A0AA86NLE8_9EUKA</name>
<evidence type="ECO:0000313" key="3">
    <source>
        <dbReference type="Proteomes" id="UP001642409"/>
    </source>
</evidence>
<protein>
    <submittedName>
        <fullName evidence="2">Hypothetical_protein</fullName>
    </submittedName>
</protein>
<sequence length="148" mass="16915">MMFEAVHSIEMQTSSGLDTQNSIKISYSWWRSIQAILQISHKIIVLNSKFQMATRGFNIYFAHHFRRDSLGLSIIISARRANLTLTPLSWAKLQSTYEFLLNQNNRFQDTNTIRASQFYQNSSVNLSTNIELLPATLNLAVAQILTTS</sequence>
<gene>
    <name evidence="1" type="ORF">HINF_LOCUS10002</name>
    <name evidence="2" type="ORF">HINF_LOCUS11119</name>
</gene>
<evidence type="ECO:0000313" key="1">
    <source>
        <dbReference type="EMBL" id="CAI9922357.1"/>
    </source>
</evidence>
<dbReference type="Proteomes" id="UP001642409">
    <property type="component" value="Unassembled WGS sequence"/>
</dbReference>
<accession>A0AA86NLE8</accession>
<dbReference type="EMBL" id="CATOUU010000248">
    <property type="protein sequence ID" value="CAI9922357.1"/>
    <property type="molecule type" value="Genomic_DNA"/>
</dbReference>
<keyword evidence="3" id="KW-1185">Reference proteome</keyword>
<dbReference type="AlphaFoldDB" id="A0AA86NLE8"/>